<name>A0A9P4UBD8_9PLEO</name>
<evidence type="ECO:0000313" key="1">
    <source>
        <dbReference type="EMBL" id="KAF2443017.1"/>
    </source>
</evidence>
<proteinExistence type="predicted"/>
<protein>
    <submittedName>
        <fullName evidence="1">Uncharacterized protein</fullName>
    </submittedName>
</protein>
<accession>A0A9P4UBD8</accession>
<dbReference type="AlphaFoldDB" id="A0A9P4UBD8"/>
<evidence type="ECO:0000313" key="2">
    <source>
        <dbReference type="Proteomes" id="UP000799764"/>
    </source>
</evidence>
<gene>
    <name evidence="1" type="ORF">P171DRAFT_486975</name>
</gene>
<reference evidence="1" key="1">
    <citation type="journal article" date="2020" name="Stud. Mycol.">
        <title>101 Dothideomycetes genomes: a test case for predicting lifestyles and emergence of pathogens.</title>
        <authorList>
            <person name="Haridas S."/>
            <person name="Albert R."/>
            <person name="Binder M."/>
            <person name="Bloem J."/>
            <person name="Labutti K."/>
            <person name="Salamov A."/>
            <person name="Andreopoulos B."/>
            <person name="Baker S."/>
            <person name="Barry K."/>
            <person name="Bills G."/>
            <person name="Bluhm B."/>
            <person name="Cannon C."/>
            <person name="Castanera R."/>
            <person name="Culley D."/>
            <person name="Daum C."/>
            <person name="Ezra D."/>
            <person name="Gonzalez J."/>
            <person name="Henrissat B."/>
            <person name="Kuo A."/>
            <person name="Liang C."/>
            <person name="Lipzen A."/>
            <person name="Lutzoni F."/>
            <person name="Magnuson J."/>
            <person name="Mondo S."/>
            <person name="Nolan M."/>
            <person name="Ohm R."/>
            <person name="Pangilinan J."/>
            <person name="Park H.-J."/>
            <person name="Ramirez L."/>
            <person name="Alfaro M."/>
            <person name="Sun H."/>
            <person name="Tritt A."/>
            <person name="Yoshinaga Y."/>
            <person name="Zwiers L.-H."/>
            <person name="Turgeon B."/>
            <person name="Goodwin S."/>
            <person name="Spatafora J."/>
            <person name="Crous P."/>
            <person name="Grigoriev I."/>
        </authorList>
    </citation>
    <scope>NUCLEOTIDE SEQUENCE</scope>
    <source>
        <strain evidence="1">CBS 690.94</strain>
    </source>
</reference>
<dbReference type="Proteomes" id="UP000799764">
    <property type="component" value="Unassembled WGS sequence"/>
</dbReference>
<comment type="caution">
    <text evidence="1">The sequence shown here is derived from an EMBL/GenBank/DDBJ whole genome shotgun (WGS) entry which is preliminary data.</text>
</comment>
<keyword evidence="2" id="KW-1185">Reference proteome</keyword>
<dbReference type="OrthoDB" id="5414271at2759"/>
<dbReference type="EMBL" id="MU001503">
    <property type="protein sequence ID" value="KAF2443017.1"/>
    <property type="molecule type" value="Genomic_DNA"/>
</dbReference>
<organism evidence="1 2">
    <name type="scientific">Karstenula rhodostoma CBS 690.94</name>
    <dbReference type="NCBI Taxonomy" id="1392251"/>
    <lineage>
        <taxon>Eukaryota</taxon>
        <taxon>Fungi</taxon>
        <taxon>Dikarya</taxon>
        <taxon>Ascomycota</taxon>
        <taxon>Pezizomycotina</taxon>
        <taxon>Dothideomycetes</taxon>
        <taxon>Pleosporomycetidae</taxon>
        <taxon>Pleosporales</taxon>
        <taxon>Massarineae</taxon>
        <taxon>Didymosphaeriaceae</taxon>
        <taxon>Karstenula</taxon>
    </lineage>
</organism>
<sequence>MSTNDFPAHVLPALAILAAAAVTLHLTTHRSKKEVTNDIKATLKDGFCGHNNILISRLPLPQSNASSCATLLGLFHEQDTQVTVHGDSLISSKKSWEAVVASFGHSRVLPGLGQFSKNAHPYKLSSADGSYDFYTIRGNGTHAVEINRATLITILILSNARTIYEYSDSSGYRGAFGSWTGQWYINWRAGQPAVVTLKPHDSHSPATDVYPPTFPARVDRCVQMMAGVVVDAATPGSFSVAFPGRLAPGHYRLKHQKNGFGLSHGSRHIYNMNGGKVFEIDFLFPQPMEYFEVKEAKEKYLLTLPSTKGERDVSLHVSEEDYLTLCKALDDLPWANLSWSMHRGMRDLLLEVAADHMNTYRDELAQRLRDAARTHHPQLVNSGWNSDFAKHQMGEMAASAVLAGRGNSGDAVRIVTALAEQIHGGTTQERDTTSFWENIGKNPRSRLEPDDIVALVKVFVLEWSQEFNYQMYHQLPITLLFG</sequence>